<keyword evidence="6" id="KW-1133">Transmembrane helix</keyword>
<evidence type="ECO:0000256" key="6">
    <source>
        <dbReference type="SAM" id="Phobius"/>
    </source>
</evidence>
<dbReference type="EC" id="3.6.1.23" evidence="2"/>
<dbReference type="CDD" id="cd07557">
    <property type="entry name" value="trimeric_dUTPase"/>
    <property type="match status" value="1"/>
</dbReference>
<reference evidence="8 9" key="1">
    <citation type="journal article" date="2016" name="Nat. Commun.">
        <title>Thousands of microbial genomes shed light on interconnected biogeochemical processes in an aquifer system.</title>
        <authorList>
            <person name="Anantharaman K."/>
            <person name="Brown C.T."/>
            <person name="Hug L.A."/>
            <person name="Sharon I."/>
            <person name="Castelle C.J."/>
            <person name="Probst A.J."/>
            <person name="Thomas B.C."/>
            <person name="Singh A."/>
            <person name="Wilkins M.J."/>
            <person name="Karaoz U."/>
            <person name="Brodie E.L."/>
            <person name="Williams K.H."/>
            <person name="Hubbard S.S."/>
            <person name="Banfield J.F."/>
        </authorList>
    </citation>
    <scope>NUCLEOTIDE SEQUENCE [LARGE SCALE GENOMIC DNA]</scope>
</reference>
<dbReference type="GO" id="GO:0006226">
    <property type="term" value="P:dUMP biosynthetic process"/>
    <property type="evidence" value="ECO:0007669"/>
    <property type="project" value="InterPro"/>
</dbReference>
<dbReference type="Gene3D" id="2.70.40.10">
    <property type="match status" value="1"/>
</dbReference>
<comment type="catalytic activity">
    <reaction evidence="5">
        <text>dUTP + H2O = dUMP + diphosphate + H(+)</text>
        <dbReference type="Rhea" id="RHEA:10248"/>
        <dbReference type="ChEBI" id="CHEBI:15377"/>
        <dbReference type="ChEBI" id="CHEBI:15378"/>
        <dbReference type="ChEBI" id="CHEBI:33019"/>
        <dbReference type="ChEBI" id="CHEBI:61555"/>
        <dbReference type="ChEBI" id="CHEBI:246422"/>
        <dbReference type="EC" id="3.6.1.23"/>
    </reaction>
</comment>
<evidence type="ECO:0000313" key="8">
    <source>
        <dbReference type="EMBL" id="OGZ13095.1"/>
    </source>
</evidence>
<keyword evidence="6" id="KW-0472">Membrane</keyword>
<evidence type="ECO:0000256" key="2">
    <source>
        <dbReference type="ARBA" id="ARBA00012379"/>
    </source>
</evidence>
<evidence type="ECO:0000259" key="7">
    <source>
        <dbReference type="Pfam" id="PF00692"/>
    </source>
</evidence>
<dbReference type="GO" id="GO:0004170">
    <property type="term" value="F:dUTP diphosphatase activity"/>
    <property type="evidence" value="ECO:0007669"/>
    <property type="project" value="UniProtKB-EC"/>
</dbReference>
<dbReference type="PANTHER" id="PTHR11241:SF0">
    <property type="entry name" value="DEOXYURIDINE 5'-TRIPHOSPHATE NUCLEOTIDOHYDROLASE"/>
    <property type="match status" value="1"/>
</dbReference>
<name>A0A1G2DHG8_9BACT</name>
<evidence type="ECO:0000256" key="5">
    <source>
        <dbReference type="ARBA" id="ARBA00047686"/>
    </source>
</evidence>
<dbReference type="NCBIfam" id="NF001862">
    <property type="entry name" value="PRK00601.1"/>
    <property type="match status" value="1"/>
</dbReference>
<accession>A0A1G2DHG8</accession>
<keyword evidence="4" id="KW-0546">Nucleotide metabolism</keyword>
<feature type="transmembrane region" description="Helical" evidence="6">
    <location>
        <begin position="84"/>
        <end position="103"/>
    </location>
</feature>
<dbReference type="PANTHER" id="PTHR11241">
    <property type="entry name" value="DEOXYURIDINE 5'-TRIPHOSPHATE NUCLEOTIDOHYDROLASE"/>
    <property type="match status" value="1"/>
</dbReference>
<comment type="caution">
    <text evidence="8">The sequence shown here is derived from an EMBL/GenBank/DDBJ whole genome shotgun (WGS) entry which is preliminary data.</text>
</comment>
<dbReference type="Pfam" id="PF00692">
    <property type="entry name" value="dUTPase"/>
    <property type="match status" value="1"/>
</dbReference>
<dbReference type="InterPro" id="IPR029054">
    <property type="entry name" value="dUTPase-like"/>
</dbReference>
<proteinExistence type="inferred from homology"/>
<comment type="similarity">
    <text evidence="1">Belongs to the dUTPase family.</text>
</comment>
<dbReference type="AlphaFoldDB" id="A0A1G2DHG8"/>
<keyword evidence="3" id="KW-0378">Hydrolase</keyword>
<dbReference type="EMBL" id="MHLP01000012">
    <property type="protein sequence ID" value="OGZ13095.1"/>
    <property type="molecule type" value="Genomic_DNA"/>
</dbReference>
<evidence type="ECO:0000256" key="3">
    <source>
        <dbReference type="ARBA" id="ARBA00022801"/>
    </source>
</evidence>
<protein>
    <recommendedName>
        <fullName evidence="2">dUTP diphosphatase</fullName>
        <ecNumber evidence="2">3.6.1.23</ecNumber>
    </recommendedName>
</protein>
<dbReference type="InterPro" id="IPR036157">
    <property type="entry name" value="dUTPase-like_sf"/>
</dbReference>
<dbReference type="InterPro" id="IPR033704">
    <property type="entry name" value="dUTPase_trimeric"/>
</dbReference>
<organism evidence="8 9">
    <name type="scientific">Candidatus Lloydbacteria bacterium RIFCSPLOWO2_01_FULL_50_20</name>
    <dbReference type="NCBI Taxonomy" id="1798665"/>
    <lineage>
        <taxon>Bacteria</taxon>
        <taxon>Candidatus Lloydiibacteriota</taxon>
    </lineage>
</organism>
<dbReference type="SUPFAM" id="SSF51283">
    <property type="entry name" value="dUTPase-like"/>
    <property type="match status" value="1"/>
</dbReference>
<dbReference type="STRING" id="1798665.A2942_01405"/>
<feature type="domain" description="dUTPase-like" evidence="7">
    <location>
        <begin position="99"/>
        <end position="187"/>
    </location>
</feature>
<dbReference type="InterPro" id="IPR008181">
    <property type="entry name" value="dUTPase"/>
</dbReference>
<sequence length="195" mass="21144">MANPKIKITLLPGGRMPKRQSGEAAGYDVALRAIVSVTEMDKENPVLRKTLFDFASYPSDPDVARHVHQLNDEMVYRMDAGESVLAGIGFLTALPFPMFYWVAPRSGLASKWGITVTNAPGTVDADYRGEAGVLVFNRNAKPFDLRRDMRIAQIIFQWAVIPGMIEVSSADDLGSTDRSAGGFGSTGLGGSFSKK</sequence>
<dbReference type="GO" id="GO:0000287">
    <property type="term" value="F:magnesium ion binding"/>
    <property type="evidence" value="ECO:0007669"/>
    <property type="project" value="InterPro"/>
</dbReference>
<dbReference type="Proteomes" id="UP000178534">
    <property type="component" value="Unassembled WGS sequence"/>
</dbReference>
<dbReference type="GO" id="GO:0046081">
    <property type="term" value="P:dUTP catabolic process"/>
    <property type="evidence" value="ECO:0007669"/>
    <property type="project" value="InterPro"/>
</dbReference>
<evidence type="ECO:0000256" key="4">
    <source>
        <dbReference type="ARBA" id="ARBA00023080"/>
    </source>
</evidence>
<gene>
    <name evidence="8" type="ORF">A2942_01405</name>
</gene>
<keyword evidence="6" id="KW-0812">Transmembrane</keyword>
<evidence type="ECO:0000256" key="1">
    <source>
        <dbReference type="ARBA" id="ARBA00006581"/>
    </source>
</evidence>
<evidence type="ECO:0000313" key="9">
    <source>
        <dbReference type="Proteomes" id="UP000178534"/>
    </source>
</evidence>